<dbReference type="EMBL" id="PUIB01000010">
    <property type="protein sequence ID" value="PQO39976.1"/>
    <property type="molecule type" value="Genomic_DNA"/>
</dbReference>
<protein>
    <recommendedName>
        <fullName evidence="3">Tetratricopeptide repeat protein</fullName>
    </recommendedName>
</protein>
<reference evidence="1 2" key="1">
    <citation type="submission" date="2018-02" db="EMBL/GenBank/DDBJ databases">
        <title>Comparative genomes isolates from brazilian mangrove.</title>
        <authorList>
            <person name="Araujo J.E."/>
            <person name="Taketani R.G."/>
            <person name="Silva M.C.P."/>
            <person name="Loureco M.V."/>
            <person name="Andreote F.D."/>
        </authorList>
    </citation>
    <scope>NUCLEOTIDE SEQUENCE [LARGE SCALE GENOMIC DNA]</scope>
    <source>
        <strain evidence="1 2">NAP PRIS-MGV</strain>
    </source>
</reference>
<dbReference type="OrthoDB" id="56388at2"/>
<accession>A0A2S8G6A5</accession>
<dbReference type="Proteomes" id="UP000239388">
    <property type="component" value="Unassembled WGS sequence"/>
</dbReference>
<sequence>MSDYDAGRVWDLLRQASSLPHGEVQVRLTEEAVNLAETGRDLDLMFAARQKLVGNAVYSGRLEKALPAFAWCLSHLEREPERFSRYKFHLLWEFKNILHNVDEFPQLSKDQISALRDQMANLYRQSGYNMRPVHYTSLTFAMRSGHFAEAAESFAKYRELGRDSMADCLACEADSDAEYYMLVGENEQAVEAGGPTLRRQLICTEVPHRTYCNMLRPLALQGRYEEADEYQRKGYRLVRNKVIFLAHLGWQLAYQAHRDRLSSALRMFEVNLGIALDTFNLRSRYLFFLAARRVLALAAEKKTSQKLNLPQSFPLYSSTENYDLAELLNWIDAENARVAAQFDARNGNVYHSQDLAQFVNY</sequence>
<comment type="caution">
    <text evidence="1">The sequence shown here is derived from an EMBL/GenBank/DDBJ whole genome shotgun (WGS) entry which is preliminary data.</text>
</comment>
<gene>
    <name evidence="1" type="ORF">C5Y98_06560</name>
</gene>
<dbReference type="AlphaFoldDB" id="A0A2S8G6A5"/>
<dbReference type="RefSeq" id="WP_105352670.1">
    <property type="nucleotide sequence ID" value="NZ_PUIB01000010.1"/>
</dbReference>
<evidence type="ECO:0000313" key="1">
    <source>
        <dbReference type="EMBL" id="PQO39976.1"/>
    </source>
</evidence>
<evidence type="ECO:0008006" key="3">
    <source>
        <dbReference type="Google" id="ProtNLM"/>
    </source>
</evidence>
<organism evidence="1 2">
    <name type="scientific">Blastopirellula marina</name>
    <dbReference type="NCBI Taxonomy" id="124"/>
    <lineage>
        <taxon>Bacteria</taxon>
        <taxon>Pseudomonadati</taxon>
        <taxon>Planctomycetota</taxon>
        <taxon>Planctomycetia</taxon>
        <taxon>Pirellulales</taxon>
        <taxon>Pirellulaceae</taxon>
        <taxon>Blastopirellula</taxon>
    </lineage>
</organism>
<evidence type="ECO:0000313" key="2">
    <source>
        <dbReference type="Proteomes" id="UP000239388"/>
    </source>
</evidence>
<name>A0A2S8G6A5_9BACT</name>
<proteinExistence type="predicted"/>